<dbReference type="InterPro" id="IPR001932">
    <property type="entry name" value="PPM-type_phosphatase-like_dom"/>
</dbReference>
<dbReference type="SMART" id="SM00332">
    <property type="entry name" value="PP2Cc"/>
    <property type="match status" value="1"/>
</dbReference>
<evidence type="ECO:0000256" key="3">
    <source>
        <dbReference type="ARBA" id="ARBA00022723"/>
    </source>
</evidence>
<evidence type="ECO:0000256" key="6">
    <source>
        <dbReference type="ARBA" id="ARBA00023211"/>
    </source>
</evidence>
<accession>A0A380IGN9</accession>
<dbReference type="AlphaFoldDB" id="A0A380IGN9"/>
<dbReference type="CDD" id="cd00143">
    <property type="entry name" value="PP2Cc"/>
    <property type="match status" value="1"/>
</dbReference>
<dbReference type="GO" id="GO:0046872">
    <property type="term" value="F:metal ion binding"/>
    <property type="evidence" value="ECO:0007669"/>
    <property type="project" value="UniProtKB-KW"/>
</dbReference>
<comment type="catalytic activity">
    <reaction evidence="8">
        <text>O-phospho-L-threonyl-[protein] + H2O = L-threonyl-[protein] + phosphate</text>
        <dbReference type="Rhea" id="RHEA:47004"/>
        <dbReference type="Rhea" id="RHEA-COMP:11060"/>
        <dbReference type="Rhea" id="RHEA-COMP:11605"/>
        <dbReference type="ChEBI" id="CHEBI:15377"/>
        <dbReference type="ChEBI" id="CHEBI:30013"/>
        <dbReference type="ChEBI" id="CHEBI:43474"/>
        <dbReference type="ChEBI" id="CHEBI:61977"/>
        <dbReference type="EC" id="3.1.3.16"/>
    </reaction>
</comment>
<evidence type="ECO:0000259" key="9">
    <source>
        <dbReference type="PROSITE" id="PS51746"/>
    </source>
</evidence>
<reference evidence="10 11" key="1">
    <citation type="submission" date="2018-06" db="EMBL/GenBank/DDBJ databases">
        <authorList>
            <consortium name="Pathogen Informatics"/>
            <person name="Doyle S."/>
        </authorList>
    </citation>
    <scope>NUCLEOTIDE SEQUENCE [LARGE SCALE GENOMIC DNA]</scope>
    <source>
        <strain evidence="10 11">NCTC12957</strain>
    </source>
</reference>
<dbReference type="SMART" id="SM00331">
    <property type="entry name" value="PP2C_SIG"/>
    <property type="match status" value="1"/>
</dbReference>
<dbReference type="PANTHER" id="PTHR13832">
    <property type="entry name" value="PROTEIN PHOSPHATASE 2C"/>
    <property type="match status" value="1"/>
</dbReference>
<dbReference type="InterPro" id="IPR015655">
    <property type="entry name" value="PP2C"/>
</dbReference>
<dbReference type="EC" id="3.1.3.16" evidence="2"/>
<dbReference type="SUPFAM" id="SSF81606">
    <property type="entry name" value="PP2C-like"/>
    <property type="match status" value="1"/>
</dbReference>
<dbReference type="FunFam" id="3.60.40.10:FF:000002">
    <property type="entry name" value="Serine/threonine phosphatase stp"/>
    <property type="match status" value="1"/>
</dbReference>
<evidence type="ECO:0000256" key="4">
    <source>
        <dbReference type="ARBA" id="ARBA00022801"/>
    </source>
</evidence>
<dbReference type="Pfam" id="PF13672">
    <property type="entry name" value="PP2C_2"/>
    <property type="match status" value="1"/>
</dbReference>
<keyword evidence="3" id="KW-0479">Metal-binding</keyword>
<comment type="catalytic activity">
    <reaction evidence="7">
        <text>O-phospho-L-seryl-[protein] + H2O = L-seryl-[protein] + phosphate</text>
        <dbReference type="Rhea" id="RHEA:20629"/>
        <dbReference type="Rhea" id="RHEA-COMP:9863"/>
        <dbReference type="Rhea" id="RHEA-COMP:11604"/>
        <dbReference type="ChEBI" id="CHEBI:15377"/>
        <dbReference type="ChEBI" id="CHEBI:29999"/>
        <dbReference type="ChEBI" id="CHEBI:43474"/>
        <dbReference type="ChEBI" id="CHEBI:83421"/>
        <dbReference type="EC" id="3.1.3.16"/>
    </reaction>
</comment>
<evidence type="ECO:0000313" key="10">
    <source>
        <dbReference type="EMBL" id="SUN06976.1"/>
    </source>
</evidence>
<evidence type="ECO:0000313" key="11">
    <source>
        <dbReference type="Proteomes" id="UP000255213"/>
    </source>
</evidence>
<evidence type="ECO:0000256" key="5">
    <source>
        <dbReference type="ARBA" id="ARBA00022912"/>
    </source>
</evidence>
<dbReference type="PANTHER" id="PTHR13832:SF860">
    <property type="entry name" value="PROTEIN PHOSPHATASE PHPP"/>
    <property type="match status" value="1"/>
</dbReference>
<dbReference type="Gene3D" id="3.60.40.10">
    <property type="entry name" value="PPM-type phosphatase domain"/>
    <property type="match status" value="1"/>
</dbReference>
<gene>
    <name evidence="10" type="ORF">NCTC12957_00934</name>
</gene>
<dbReference type="NCBIfam" id="NF033484">
    <property type="entry name" value="Stp1_PP2C_phos"/>
    <property type="match status" value="1"/>
</dbReference>
<dbReference type="PROSITE" id="PS51746">
    <property type="entry name" value="PPM_2"/>
    <property type="match status" value="1"/>
</dbReference>
<organism evidence="10 11">
    <name type="scientific">Streptococcus acidominimus</name>
    <dbReference type="NCBI Taxonomy" id="1326"/>
    <lineage>
        <taxon>Bacteria</taxon>
        <taxon>Bacillati</taxon>
        <taxon>Bacillota</taxon>
        <taxon>Bacilli</taxon>
        <taxon>Lactobacillales</taxon>
        <taxon>Streptococcaceae</taxon>
        <taxon>Streptococcus</taxon>
    </lineage>
</organism>
<keyword evidence="6" id="KW-0464">Manganese</keyword>
<dbReference type="InterPro" id="IPR036457">
    <property type="entry name" value="PPM-type-like_dom_sf"/>
</dbReference>
<evidence type="ECO:0000256" key="1">
    <source>
        <dbReference type="ARBA" id="ARBA00001936"/>
    </source>
</evidence>
<dbReference type="GO" id="GO:0004722">
    <property type="term" value="F:protein serine/threonine phosphatase activity"/>
    <property type="evidence" value="ECO:0007669"/>
    <property type="project" value="UniProtKB-EC"/>
</dbReference>
<name>A0A380IGN9_STRAI</name>
<evidence type="ECO:0000256" key="2">
    <source>
        <dbReference type="ARBA" id="ARBA00013081"/>
    </source>
</evidence>
<evidence type="ECO:0000256" key="7">
    <source>
        <dbReference type="ARBA" id="ARBA00047761"/>
    </source>
</evidence>
<keyword evidence="4 10" id="KW-0378">Hydrolase</keyword>
<feature type="domain" description="PPM-type phosphatase" evidence="9">
    <location>
        <begin position="5"/>
        <end position="243"/>
    </location>
</feature>
<dbReference type="EMBL" id="UHEN01000001">
    <property type="protein sequence ID" value="SUN06976.1"/>
    <property type="molecule type" value="Genomic_DNA"/>
</dbReference>
<sequence>MGQMEISLLTDVGQKRTNNQDYVNRYTNRAGIDLIVLADGMGGHRAGHIASEMAATDLGVSWVDTQIHTLNDVREWFAVVLEQENQKIHELGQTEEYRGMGTTLEAVVIIDHQMIYAHIGDSRIGLVRDGEYSQLTNDHSLVGALVRAGQLTEEEAQHHPQKNFITQSIGQQNPVEADIALKTLELGDYILVNSDGLTNMVSNEDIRDIILSDVSLNSKAESLVRFANNAGGTDNITVALIHITEEARQ</sequence>
<dbReference type="Proteomes" id="UP000255213">
    <property type="component" value="Unassembled WGS sequence"/>
</dbReference>
<protein>
    <recommendedName>
        <fullName evidence="2">protein-serine/threonine phosphatase</fullName>
        <ecNumber evidence="2">3.1.3.16</ecNumber>
    </recommendedName>
</protein>
<comment type="cofactor">
    <cofactor evidence="1">
        <name>Mn(2+)</name>
        <dbReference type="ChEBI" id="CHEBI:29035"/>
    </cofactor>
</comment>
<evidence type="ECO:0000256" key="8">
    <source>
        <dbReference type="ARBA" id="ARBA00048336"/>
    </source>
</evidence>
<keyword evidence="5" id="KW-0904">Protein phosphatase</keyword>
<proteinExistence type="predicted"/>